<accession>A0A7J9MFL1</accession>
<keyword evidence="3" id="KW-1185">Reference proteome</keyword>
<comment type="caution">
    <text evidence="2">The sequence shown here is derived from an EMBL/GenBank/DDBJ whole genome shotgun (WGS) entry which is preliminary data.</text>
</comment>
<evidence type="ECO:0000313" key="3">
    <source>
        <dbReference type="Proteomes" id="UP000593576"/>
    </source>
</evidence>
<feature type="coiled-coil region" evidence="1">
    <location>
        <begin position="60"/>
        <end position="98"/>
    </location>
</feature>
<proteinExistence type="predicted"/>
<dbReference type="OrthoDB" id="992042at2759"/>
<evidence type="ECO:0000256" key="1">
    <source>
        <dbReference type="SAM" id="Coils"/>
    </source>
</evidence>
<evidence type="ECO:0000313" key="2">
    <source>
        <dbReference type="EMBL" id="MBA0869637.1"/>
    </source>
</evidence>
<dbReference type="AlphaFoldDB" id="A0A7J9MFL1"/>
<gene>
    <name evidence="2" type="ORF">Goshw_000856</name>
</gene>
<keyword evidence="1" id="KW-0175">Coiled coil</keyword>
<sequence>MLSAVEECMGKLEESIEDTKESDNVLGENIYDLREQSKNFVTTCLTFNRDSVQELLDSQRKKLTERNNALKAMVMALKEETMAMTMALSTRIDELEKELALCRATMGK</sequence>
<dbReference type="Proteomes" id="UP000593576">
    <property type="component" value="Unassembled WGS sequence"/>
</dbReference>
<dbReference type="EMBL" id="JABFAF010000011">
    <property type="protein sequence ID" value="MBA0869637.1"/>
    <property type="molecule type" value="Genomic_DNA"/>
</dbReference>
<protein>
    <submittedName>
        <fullName evidence="2">Uncharacterized protein</fullName>
    </submittedName>
</protein>
<name>A0A7J9MFL1_GOSSC</name>
<reference evidence="2 3" key="1">
    <citation type="journal article" date="2019" name="Genome Biol. Evol.">
        <title>Insights into the evolution of the New World diploid cottons (Gossypium, subgenus Houzingenia) based on genome sequencing.</title>
        <authorList>
            <person name="Grover C.E."/>
            <person name="Arick M.A. 2nd"/>
            <person name="Thrash A."/>
            <person name="Conover J.L."/>
            <person name="Sanders W.S."/>
            <person name="Peterson D.G."/>
            <person name="Frelichowski J.E."/>
            <person name="Scheffler J.A."/>
            <person name="Scheffler B.E."/>
            <person name="Wendel J.F."/>
        </authorList>
    </citation>
    <scope>NUCLEOTIDE SEQUENCE [LARGE SCALE GENOMIC DNA]</scope>
    <source>
        <strain evidence="2">1</strain>
        <tissue evidence="2">Leaf</tissue>
    </source>
</reference>
<organism evidence="2 3">
    <name type="scientific">Gossypium schwendimanii</name>
    <name type="common">Cotton</name>
    <dbReference type="NCBI Taxonomy" id="34291"/>
    <lineage>
        <taxon>Eukaryota</taxon>
        <taxon>Viridiplantae</taxon>
        <taxon>Streptophyta</taxon>
        <taxon>Embryophyta</taxon>
        <taxon>Tracheophyta</taxon>
        <taxon>Spermatophyta</taxon>
        <taxon>Magnoliopsida</taxon>
        <taxon>eudicotyledons</taxon>
        <taxon>Gunneridae</taxon>
        <taxon>Pentapetalae</taxon>
        <taxon>rosids</taxon>
        <taxon>malvids</taxon>
        <taxon>Malvales</taxon>
        <taxon>Malvaceae</taxon>
        <taxon>Malvoideae</taxon>
        <taxon>Gossypium</taxon>
    </lineage>
</organism>